<name>A0A1H0ZP77_9MICC</name>
<feature type="chain" id="PRO_5039339619" evidence="2">
    <location>
        <begin position="22"/>
        <end position="465"/>
    </location>
</feature>
<feature type="region of interest" description="Disordered" evidence="1">
    <location>
        <begin position="25"/>
        <end position="59"/>
    </location>
</feature>
<evidence type="ECO:0000256" key="2">
    <source>
        <dbReference type="SAM" id="SignalP"/>
    </source>
</evidence>
<sequence>MKSRFALKIAGVGLIPLAALTACTGDSDTDASRPPADSPAATATAPLPATPGARHSSYGEPLLVRPSVPREWFGGPGWIEPGQFAIAYGLPSAMAVHAQEESGIHRLTTYGSDGIVIDRTEDPTEFTPDPEDPSSGVLFVHHTDGNQYLIHWQSSTEAPTSGQGSEPPVSAPSIGETGTAQEGGDDDEDEGPRKSVITVFDLETAEATLRTFHDGGALDRKLSALVSITGDDVQVFDPTTGEFAPPPPPQNTEVDDSFAAETVWMGRMYGTDIYSREQSEVVPAGVSGGDWELDGYFVEATDSSAGPFLSVREGSGFGADPNPPLRVPGACRILDVRTGELLELSERMTGACVRGSFDQSYHGSFIAADPENEMAIISEDGTELAIEQNETAFRVWTLASDGLVYGTMSERGIDFMAVYDPAKGGDPQLREDDGVVLIPREVSGNGIAHFSTSSTGDMFMLKRER</sequence>
<protein>
    <submittedName>
        <fullName evidence="3">Uncharacterized protein</fullName>
    </submittedName>
</protein>
<feature type="region of interest" description="Disordered" evidence="1">
    <location>
        <begin position="156"/>
        <end position="192"/>
    </location>
</feature>
<dbReference type="PROSITE" id="PS51257">
    <property type="entry name" value="PROKAR_LIPOPROTEIN"/>
    <property type="match status" value="1"/>
</dbReference>
<gene>
    <name evidence="3" type="ORF">SAMN04489742_0480</name>
</gene>
<reference evidence="3 4" key="1">
    <citation type="submission" date="2016-10" db="EMBL/GenBank/DDBJ databases">
        <authorList>
            <person name="de Groot N.N."/>
        </authorList>
    </citation>
    <scope>NUCLEOTIDE SEQUENCE [LARGE SCALE GENOMIC DNA]</scope>
    <source>
        <strain evidence="3 4">DSM 20117</strain>
    </source>
</reference>
<feature type="compositionally biased region" description="Low complexity" evidence="1">
    <location>
        <begin position="32"/>
        <end position="51"/>
    </location>
</feature>
<evidence type="ECO:0000313" key="3">
    <source>
        <dbReference type="EMBL" id="SDQ29157.1"/>
    </source>
</evidence>
<feature type="signal peptide" evidence="2">
    <location>
        <begin position="1"/>
        <end position="21"/>
    </location>
</feature>
<evidence type="ECO:0000256" key="1">
    <source>
        <dbReference type="SAM" id="MobiDB-lite"/>
    </source>
</evidence>
<dbReference type="KEGG" id="acry:AC20117_14890"/>
<accession>A0A1H0ZP77</accession>
<dbReference type="STRING" id="37928.SAMN04489742_0480"/>
<dbReference type="RefSeq" id="WP_074699072.1">
    <property type="nucleotide sequence ID" value="NZ_CP018863.1"/>
</dbReference>
<organism evidence="3 4">
    <name type="scientific">Crystallibacter crystallopoietes</name>
    <dbReference type="NCBI Taxonomy" id="37928"/>
    <lineage>
        <taxon>Bacteria</taxon>
        <taxon>Bacillati</taxon>
        <taxon>Actinomycetota</taxon>
        <taxon>Actinomycetes</taxon>
        <taxon>Micrococcales</taxon>
        <taxon>Micrococcaceae</taxon>
        <taxon>Crystallibacter</taxon>
    </lineage>
</organism>
<dbReference type="Proteomes" id="UP000181917">
    <property type="component" value="Unassembled WGS sequence"/>
</dbReference>
<dbReference type="EMBL" id="FNKH01000002">
    <property type="protein sequence ID" value="SDQ29157.1"/>
    <property type="molecule type" value="Genomic_DNA"/>
</dbReference>
<proteinExistence type="predicted"/>
<dbReference type="SUPFAM" id="SSF82171">
    <property type="entry name" value="DPP6 N-terminal domain-like"/>
    <property type="match status" value="1"/>
</dbReference>
<evidence type="ECO:0000313" key="4">
    <source>
        <dbReference type="Proteomes" id="UP000181917"/>
    </source>
</evidence>
<keyword evidence="2" id="KW-0732">Signal</keyword>
<keyword evidence="4" id="KW-1185">Reference proteome</keyword>
<dbReference type="AlphaFoldDB" id="A0A1H0ZP77"/>